<name>A0AAE4TJB3_9GAMM</name>
<proteinExistence type="predicted"/>
<dbReference type="AlphaFoldDB" id="A0AAE4TJB3"/>
<accession>A0AAE4TJB3</accession>
<reference evidence="1" key="1">
    <citation type="submission" date="2023-05" db="EMBL/GenBank/DDBJ databases">
        <title>Colonisation of extended spectrum b-lactamase- and carbapenemase-producing bacteria on hospital surfaces from low- and middle-income countries.</title>
        <authorList>
            <person name="Nieto-Rosado M."/>
            <person name="Sands K."/>
            <person name="Iregbu K."/>
            <person name="Zahra R."/>
            <person name="Mazarati J.B."/>
            <person name="Mehtar S."/>
            <person name="Barnards-Group B."/>
            <person name="Walsh T.R."/>
        </authorList>
    </citation>
    <scope>NUCLEOTIDE SEQUENCE</scope>
    <source>
        <strain evidence="1">PP-E493</strain>
    </source>
</reference>
<dbReference type="EMBL" id="JASGOQ010000001">
    <property type="protein sequence ID" value="MDV5389092.1"/>
    <property type="molecule type" value="Genomic_DNA"/>
</dbReference>
<gene>
    <name evidence="1" type="ORF">QM089_02100</name>
</gene>
<dbReference type="RefSeq" id="WP_317519434.1">
    <property type="nucleotide sequence ID" value="NZ_JASGOQ010000001.1"/>
</dbReference>
<sequence>MDVVCYLSNLPLSGITVTTKLDGSRSRNNIPLSAFGYSMLITQDTELLRSKQNELRGQFVQTSQVFINNVTSVDDLELNMMMLAEMLTFATNSQVGFIGWELIGGESCEGNLGRIRSIGGCYSAFRSPFCLIRSIQAVSFIENCWQTYSELRLSRKLNVVIDLFTIPDAKELPLELKLGSTFILLENLKASYAHDVYTFKKGNYYALGSKAKKTYAELVTEMFELVGMPQTNTWKDLRNAIIHSGLCELSPEDMHEQYSLCRDAITEYFLRLLGYQGEFFLYSGGGDTTKVIRLNNLEPVATSE</sequence>
<organism evidence="1 2">
    <name type="scientific">Shewanella xiamenensis</name>
    <dbReference type="NCBI Taxonomy" id="332186"/>
    <lineage>
        <taxon>Bacteria</taxon>
        <taxon>Pseudomonadati</taxon>
        <taxon>Pseudomonadota</taxon>
        <taxon>Gammaproteobacteria</taxon>
        <taxon>Alteromonadales</taxon>
        <taxon>Shewanellaceae</taxon>
        <taxon>Shewanella</taxon>
    </lineage>
</organism>
<comment type="caution">
    <text evidence="1">The sequence shown here is derived from an EMBL/GenBank/DDBJ whole genome shotgun (WGS) entry which is preliminary data.</text>
</comment>
<evidence type="ECO:0000313" key="2">
    <source>
        <dbReference type="Proteomes" id="UP001187859"/>
    </source>
</evidence>
<evidence type="ECO:0000313" key="1">
    <source>
        <dbReference type="EMBL" id="MDV5389092.1"/>
    </source>
</evidence>
<protein>
    <submittedName>
        <fullName evidence="1">Uncharacterized protein</fullName>
    </submittedName>
</protein>
<dbReference type="Proteomes" id="UP001187859">
    <property type="component" value="Unassembled WGS sequence"/>
</dbReference>